<evidence type="ECO:0000313" key="2">
    <source>
        <dbReference type="EMBL" id="DBA51725.1"/>
    </source>
</evidence>
<proteinExistence type="predicted"/>
<reference evidence="3" key="2">
    <citation type="submission" date="2024-03" db="EMBL/GenBank/DDBJ databases">
        <authorList>
            <person name="Ni Y."/>
            <person name="Xu T."/>
            <person name="Yan S."/>
            <person name="Chen L."/>
            <person name="Wang Y."/>
        </authorList>
    </citation>
    <scope>NUCLEOTIDE SEQUENCE</scope>
    <source>
        <strain evidence="3">NTT1</strain>
        <strain evidence="2">NTT2</strain>
    </source>
</reference>
<name>A0AAT9J7J8_9VIRU</name>
<dbReference type="EMBL" id="BK067791">
    <property type="protein sequence ID" value="DBA52176.1"/>
    <property type="molecule type" value="Genomic_DNA"/>
</dbReference>
<sequence>MYTKRKNNAHGFVITMNNIPKEDLCKQCKELPKEPGFERCMLCLKKLDTPVKVYRGIISGRIEKWRDEKRNKNTLAPATKEEIEQLKLERDRALLMKDIAEAKEVTKKKGLDGWKILRSVVGSEGSPMHQERPRKKKDSRHSYDRASSVMDSAVGKKDKRDYSDLTG</sequence>
<protein>
    <submittedName>
        <fullName evidence="2">ORF26</fullName>
    </submittedName>
    <submittedName>
        <fullName evidence="3">ORF35</fullName>
    </submittedName>
</protein>
<reference evidence="3" key="1">
    <citation type="journal article" date="2024" name="Environ. Microbiol. Rep.">
        <title>Hiding in plain sight: The discovery of complete genomes of 11 hypothetical spindle-shaped viruses that putatively infect mesophilic ammonia-oxidizing archaea.</title>
        <authorList>
            <person name="Ni Y."/>
            <person name="Xu T."/>
            <person name="Yan S."/>
            <person name="Chen L."/>
            <person name="Wang Y."/>
        </authorList>
    </citation>
    <scope>NUCLEOTIDE SEQUENCE</scope>
    <source>
        <strain evidence="3">NTT1</strain>
        <strain evidence="2">NTT2</strain>
    </source>
</reference>
<evidence type="ECO:0000256" key="1">
    <source>
        <dbReference type="SAM" id="MobiDB-lite"/>
    </source>
</evidence>
<evidence type="ECO:0000313" key="3">
    <source>
        <dbReference type="EMBL" id="DBA52176.1"/>
    </source>
</evidence>
<accession>A0AAT9J7J8</accession>
<feature type="compositionally biased region" description="Basic and acidic residues" evidence="1">
    <location>
        <begin position="154"/>
        <end position="167"/>
    </location>
</feature>
<dbReference type="EMBL" id="BK067783">
    <property type="protein sequence ID" value="DBA51725.1"/>
    <property type="molecule type" value="Genomic_DNA"/>
</dbReference>
<feature type="region of interest" description="Disordered" evidence="1">
    <location>
        <begin position="122"/>
        <end position="167"/>
    </location>
</feature>
<organism evidence="3">
    <name type="scientific">Nitrosopumilaceae spindle-shaped virus</name>
    <dbReference type="NCBI Taxonomy" id="3065433"/>
    <lineage>
        <taxon>Viruses</taxon>
    </lineage>
</organism>